<dbReference type="OrthoDB" id="7701485at2759"/>
<evidence type="ECO:0000313" key="3">
    <source>
        <dbReference type="Proteomes" id="UP000036403"/>
    </source>
</evidence>
<sequence>MVAQYIGRNQKTWDEYIAALQYAYNTAWHKATGHIPPAPSNARGDTTTSAGEIGPQVREWVWKKNHALSDNAKAFNAKLAPKFVGPLEVRKIVSPVIVDLRDAQGRWHRHIYVQELKPHTGTNSRPAAPNAAATRNHSPTFKRRQLPKIGDIPGDAPAIAIGTTPINRIEAANNRADEPTTGKLLTIPVRADATARNGGPTTADAIANNEKPVRTTAPTGSPIHVDATAGNSRPVTDTDTGRTGMRRRQSTGPANLRNENAISNHHRSISPRVLLAVPHRAIYQFRRYRAWTPEGLSWLPKDSFQFVVNSSQITTKHSIVVYCKTLRSPRMGCPGGSPRQAFVTTALAFEGRLE</sequence>
<proteinExistence type="predicted"/>
<gene>
    <name evidence="2" type="ORF">RF55_11996</name>
</gene>
<feature type="region of interest" description="Disordered" evidence="1">
    <location>
        <begin position="212"/>
        <end position="258"/>
    </location>
</feature>
<dbReference type="PaxDb" id="67767-A0A0J7N736"/>
<accession>A0A0J7N736</accession>
<dbReference type="AlphaFoldDB" id="A0A0J7N736"/>
<name>A0A0J7N736_LASNI</name>
<feature type="compositionally biased region" description="Low complexity" evidence="1">
    <location>
        <begin position="122"/>
        <end position="135"/>
    </location>
</feature>
<dbReference type="Proteomes" id="UP000036403">
    <property type="component" value="Unassembled WGS sequence"/>
</dbReference>
<organism evidence="2 3">
    <name type="scientific">Lasius niger</name>
    <name type="common">Black garden ant</name>
    <dbReference type="NCBI Taxonomy" id="67767"/>
    <lineage>
        <taxon>Eukaryota</taxon>
        <taxon>Metazoa</taxon>
        <taxon>Ecdysozoa</taxon>
        <taxon>Arthropoda</taxon>
        <taxon>Hexapoda</taxon>
        <taxon>Insecta</taxon>
        <taxon>Pterygota</taxon>
        <taxon>Neoptera</taxon>
        <taxon>Endopterygota</taxon>
        <taxon>Hymenoptera</taxon>
        <taxon>Apocrita</taxon>
        <taxon>Aculeata</taxon>
        <taxon>Formicoidea</taxon>
        <taxon>Formicidae</taxon>
        <taxon>Formicinae</taxon>
        <taxon>Lasius</taxon>
        <taxon>Lasius</taxon>
    </lineage>
</organism>
<protein>
    <submittedName>
        <fullName evidence="2">Uncharacterized protein</fullName>
    </submittedName>
</protein>
<feature type="region of interest" description="Disordered" evidence="1">
    <location>
        <begin position="119"/>
        <end position="138"/>
    </location>
</feature>
<evidence type="ECO:0000313" key="2">
    <source>
        <dbReference type="EMBL" id="KMQ88505.1"/>
    </source>
</evidence>
<keyword evidence="3" id="KW-1185">Reference proteome</keyword>
<evidence type="ECO:0000256" key="1">
    <source>
        <dbReference type="SAM" id="MobiDB-lite"/>
    </source>
</evidence>
<comment type="caution">
    <text evidence="2">The sequence shown here is derived from an EMBL/GenBank/DDBJ whole genome shotgun (WGS) entry which is preliminary data.</text>
</comment>
<reference evidence="2 3" key="1">
    <citation type="submission" date="2015-04" db="EMBL/GenBank/DDBJ databases">
        <title>Lasius niger genome sequencing.</title>
        <authorList>
            <person name="Konorov E.A."/>
            <person name="Nikitin M.A."/>
            <person name="Kirill M.V."/>
            <person name="Chang P."/>
        </authorList>
    </citation>
    <scope>NUCLEOTIDE SEQUENCE [LARGE SCALE GENOMIC DNA]</scope>
    <source>
        <tissue evidence="2">Whole</tissue>
    </source>
</reference>
<dbReference type="EMBL" id="LBMM01008960">
    <property type="protein sequence ID" value="KMQ88505.1"/>
    <property type="molecule type" value="Genomic_DNA"/>
</dbReference>